<evidence type="ECO:0000313" key="1">
    <source>
        <dbReference type="EMBL" id="KAH3884926.1"/>
    </source>
</evidence>
<reference evidence="1" key="1">
    <citation type="journal article" date="2019" name="bioRxiv">
        <title>The Genome of the Zebra Mussel, Dreissena polymorpha: A Resource for Invasive Species Research.</title>
        <authorList>
            <person name="McCartney M.A."/>
            <person name="Auch B."/>
            <person name="Kono T."/>
            <person name="Mallez S."/>
            <person name="Zhang Y."/>
            <person name="Obille A."/>
            <person name="Becker A."/>
            <person name="Abrahante J.E."/>
            <person name="Garbe J."/>
            <person name="Badalamenti J.P."/>
            <person name="Herman A."/>
            <person name="Mangelson H."/>
            <person name="Liachko I."/>
            <person name="Sullivan S."/>
            <person name="Sone E.D."/>
            <person name="Koren S."/>
            <person name="Silverstein K.A.T."/>
            <person name="Beckman K.B."/>
            <person name="Gohl D.M."/>
        </authorList>
    </citation>
    <scope>NUCLEOTIDE SEQUENCE</scope>
    <source>
        <strain evidence="1">Duluth1</strain>
        <tissue evidence="1">Whole animal</tissue>
    </source>
</reference>
<keyword evidence="2" id="KW-1185">Reference proteome</keyword>
<dbReference type="AlphaFoldDB" id="A0A9D4RXH4"/>
<evidence type="ECO:0000313" key="2">
    <source>
        <dbReference type="Proteomes" id="UP000828390"/>
    </source>
</evidence>
<protein>
    <submittedName>
        <fullName evidence="1">Uncharacterized protein</fullName>
    </submittedName>
</protein>
<sequence length="52" mass="5697">MTTPTSSVLFSDAFFEPGFGLPITGPFRTWPQINPNTVFTRNLAAGCIVTDY</sequence>
<organism evidence="1 2">
    <name type="scientific">Dreissena polymorpha</name>
    <name type="common">Zebra mussel</name>
    <name type="synonym">Mytilus polymorpha</name>
    <dbReference type="NCBI Taxonomy" id="45954"/>
    <lineage>
        <taxon>Eukaryota</taxon>
        <taxon>Metazoa</taxon>
        <taxon>Spiralia</taxon>
        <taxon>Lophotrochozoa</taxon>
        <taxon>Mollusca</taxon>
        <taxon>Bivalvia</taxon>
        <taxon>Autobranchia</taxon>
        <taxon>Heteroconchia</taxon>
        <taxon>Euheterodonta</taxon>
        <taxon>Imparidentia</taxon>
        <taxon>Neoheterodontei</taxon>
        <taxon>Myida</taxon>
        <taxon>Dreissenoidea</taxon>
        <taxon>Dreissenidae</taxon>
        <taxon>Dreissena</taxon>
    </lineage>
</organism>
<name>A0A9D4RXH4_DREPO</name>
<dbReference type="EMBL" id="JAIWYP010000001">
    <property type="protein sequence ID" value="KAH3884926.1"/>
    <property type="molecule type" value="Genomic_DNA"/>
</dbReference>
<comment type="caution">
    <text evidence="1">The sequence shown here is derived from an EMBL/GenBank/DDBJ whole genome shotgun (WGS) entry which is preliminary data.</text>
</comment>
<dbReference type="Proteomes" id="UP000828390">
    <property type="component" value="Unassembled WGS sequence"/>
</dbReference>
<accession>A0A9D4RXH4</accession>
<gene>
    <name evidence="1" type="ORF">DPMN_008912</name>
</gene>
<reference evidence="1" key="2">
    <citation type="submission" date="2020-11" db="EMBL/GenBank/DDBJ databases">
        <authorList>
            <person name="McCartney M.A."/>
            <person name="Auch B."/>
            <person name="Kono T."/>
            <person name="Mallez S."/>
            <person name="Becker A."/>
            <person name="Gohl D.M."/>
            <person name="Silverstein K.A.T."/>
            <person name="Koren S."/>
            <person name="Bechman K.B."/>
            <person name="Herman A."/>
            <person name="Abrahante J.E."/>
            <person name="Garbe J."/>
        </authorList>
    </citation>
    <scope>NUCLEOTIDE SEQUENCE</scope>
    <source>
        <strain evidence="1">Duluth1</strain>
        <tissue evidence="1">Whole animal</tissue>
    </source>
</reference>
<proteinExistence type="predicted"/>